<evidence type="ECO:0000313" key="2">
    <source>
        <dbReference type="EMBL" id="CCO20171.1"/>
    </source>
</evidence>
<evidence type="ECO:0000256" key="1">
    <source>
        <dbReference type="SAM" id="MobiDB-lite"/>
    </source>
</evidence>
<dbReference type="OrthoDB" id="4850at2759"/>
<dbReference type="AlphaFoldDB" id="K8EQ29"/>
<accession>K8EQ29</accession>
<dbReference type="eggNOG" id="ENOG502RZV2">
    <property type="taxonomic scope" value="Eukaryota"/>
</dbReference>
<dbReference type="PANTHER" id="PTHR37948">
    <property type="entry name" value="ZGC:113208"/>
    <property type="match status" value="1"/>
</dbReference>
<sequence>MLAKSANRTEYERERDERIEANKRRMEKVLGDAKRKAFPSSSSEKDTEEERRIKKMKKSNALLPKSKPLLFGATKRTSARDKKVVNYAEEKVDVSISTPTLVPSGGGTAKRASSSFGTYDPPKTREEAQKSAVFYKPARRTKEVYPESSVLKRDEATGKLTFKNVPSSQAHFQPNLTPKEMIQAGTFGGCYFNPRGGKKGFLKRPILVTSKEFPEEWFENMSKGLYENRVYKSYRNLYQVKAGQDQHYWEEHGWINEQDPRGWFQWYCRFYLGRRTADDARQISRWTGVGGEKGRWKNNLLNKIVSSNRRFDDASISPVVRQTMLHWAIEVTEKDCMKFAKSKGYKLKVV</sequence>
<dbReference type="Proteomes" id="UP000198341">
    <property type="component" value="Chromosome 16"/>
</dbReference>
<feature type="region of interest" description="Disordered" evidence="1">
    <location>
        <begin position="102"/>
        <end position="129"/>
    </location>
</feature>
<dbReference type="GeneID" id="19011297"/>
<keyword evidence="3" id="KW-1185">Reference proteome</keyword>
<dbReference type="STRING" id="41875.K8EQ29"/>
<proteinExistence type="predicted"/>
<organism evidence="2 3">
    <name type="scientific">Bathycoccus prasinos</name>
    <dbReference type="NCBI Taxonomy" id="41875"/>
    <lineage>
        <taxon>Eukaryota</taxon>
        <taxon>Viridiplantae</taxon>
        <taxon>Chlorophyta</taxon>
        <taxon>Mamiellophyceae</taxon>
        <taxon>Mamiellales</taxon>
        <taxon>Bathycoccaceae</taxon>
        <taxon>Bathycoccus</taxon>
    </lineage>
</organism>
<dbReference type="PANTHER" id="PTHR37948:SF1">
    <property type="entry name" value="BLL5189 PROTEIN"/>
    <property type="match status" value="1"/>
</dbReference>
<evidence type="ECO:0000313" key="3">
    <source>
        <dbReference type="Proteomes" id="UP000198341"/>
    </source>
</evidence>
<feature type="region of interest" description="Disordered" evidence="1">
    <location>
        <begin position="1"/>
        <end position="61"/>
    </location>
</feature>
<name>K8EQ29_9CHLO</name>
<dbReference type="RefSeq" id="XP_007508554.1">
    <property type="nucleotide sequence ID" value="XM_007508492.1"/>
</dbReference>
<feature type="compositionally biased region" description="Basic and acidic residues" evidence="1">
    <location>
        <begin position="7"/>
        <end position="35"/>
    </location>
</feature>
<gene>
    <name evidence="2" type="ordered locus">Bathy16g02350</name>
</gene>
<protein>
    <submittedName>
        <fullName evidence="2">Uncharacterized protein</fullName>
    </submittedName>
</protein>
<dbReference type="KEGG" id="bpg:Bathy16g02350"/>
<reference evidence="2 3" key="1">
    <citation type="submission" date="2011-10" db="EMBL/GenBank/DDBJ databases">
        <authorList>
            <person name="Genoscope - CEA"/>
        </authorList>
    </citation>
    <scope>NUCLEOTIDE SEQUENCE [LARGE SCALE GENOMIC DNA]</scope>
    <source>
        <strain evidence="2 3">RCC 1105</strain>
    </source>
</reference>
<dbReference type="EMBL" id="FO082263">
    <property type="protein sequence ID" value="CCO20171.1"/>
    <property type="molecule type" value="Genomic_DNA"/>
</dbReference>
<feature type="compositionally biased region" description="Basic and acidic residues" evidence="1">
    <location>
        <begin position="43"/>
        <end position="52"/>
    </location>
</feature>